<dbReference type="Pfam" id="PF00665">
    <property type="entry name" value="rve"/>
    <property type="match status" value="1"/>
</dbReference>
<proteinExistence type="predicted"/>
<dbReference type="InterPro" id="IPR036397">
    <property type="entry name" value="RNaseH_sf"/>
</dbReference>
<feature type="domain" description="Integrase catalytic" evidence="1">
    <location>
        <begin position="10"/>
        <end position="71"/>
    </location>
</feature>
<dbReference type="Proteomes" id="UP000199529">
    <property type="component" value="Unassembled WGS sequence"/>
</dbReference>
<gene>
    <name evidence="2" type="ORF">SAMN05216215_11196</name>
</gene>
<dbReference type="GO" id="GO:0015074">
    <property type="term" value="P:DNA integration"/>
    <property type="evidence" value="ECO:0007669"/>
    <property type="project" value="InterPro"/>
</dbReference>
<dbReference type="RefSeq" id="WP_245761850.1">
    <property type="nucleotide sequence ID" value="NZ_FNOK01000119.1"/>
</dbReference>
<evidence type="ECO:0000259" key="1">
    <source>
        <dbReference type="Pfam" id="PF00665"/>
    </source>
</evidence>
<accession>A0A1H3UAV0</accession>
<sequence length="83" mass="8547">MDPDLVAAVLAGGEKVCILQILDDHSRLDVGTYAASSENGEETWAALQQAFAGYGAPVRVLTDNGLAFSGKHRGGVVETASAS</sequence>
<dbReference type="InterPro" id="IPR012337">
    <property type="entry name" value="RNaseH-like_sf"/>
</dbReference>
<reference evidence="3" key="1">
    <citation type="submission" date="2016-10" db="EMBL/GenBank/DDBJ databases">
        <authorList>
            <person name="Varghese N."/>
            <person name="Submissions S."/>
        </authorList>
    </citation>
    <scope>NUCLEOTIDE SEQUENCE [LARGE SCALE GENOMIC DNA]</scope>
    <source>
        <strain evidence="3">CGMCC 4.3530</strain>
    </source>
</reference>
<dbReference type="AlphaFoldDB" id="A0A1H3UAV0"/>
<evidence type="ECO:0000313" key="2">
    <source>
        <dbReference type="EMBL" id="SDZ58945.1"/>
    </source>
</evidence>
<dbReference type="SUPFAM" id="SSF53098">
    <property type="entry name" value="Ribonuclease H-like"/>
    <property type="match status" value="1"/>
</dbReference>
<evidence type="ECO:0000313" key="3">
    <source>
        <dbReference type="Proteomes" id="UP000199529"/>
    </source>
</evidence>
<protein>
    <submittedName>
        <fullName evidence="2">Integrase core domain-containing protein</fullName>
    </submittedName>
</protein>
<dbReference type="Gene3D" id="3.30.420.10">
    <property type="entry name" value="Ribonuclease H-like superfamily/Ribonuclease H"/>
    <property type="match status" value="1"/>
</dbReference>
<dbReference type="InterPro" id="IPR001584">
    <property type="entry name" value="Integrase_cat-core"/>
</dbReference>
<name>A0A1H3UAV0_9PSEU</name>
<organism evidence="2 3">
    <name type="scientific">Saccharopolyspora shandongensis</name>
    <dbReference type="NCBI Taxonomy" id="418495"/>
    <lineage>
        <taxon>Bacteria</taxon>
        <taxon>Bacillati</taxon>
        <taxon>Actinomycetota</taxon>
        <taxon>Actinomycetes</taxon>
        <taxon>Pseudonocardiales</taxon>
        <taxon>Pseudonocardiaceae</taxon>
        <taxon>Saccharopolyspora</taxon>
    </lineage>
</organism>
<dbReference type="EMBL" id="FNOK01000119">
    <property type="protein sequence ID" value="SDZ58945.1"/>
    <property type="molecule type" value="Genomic_DNA"/>
</dbReference>
<keyword evidence="3" id="KW-1185">Reference proteome</keyword>
<dbReference type="GO" id="GO:0003676">
    <property type="term" value="F:nucleic acid binding"/>
    <property type="evidence" value="ECO:0007669"/>
    <property type="project" value="InterPro"/>
</dbReference>
<dbReference type="STRING" id="418495.SAMN05216215_11196"/>